<dbReference type="EMBL" id="GBXM01013372">
    <property type="protein sequence ID" value="JAH95205.1"/>
    <property type="molecule type" value="Transcribed_RNA"/>
</dbReference>
<dbReference type="AlphaFoldDB" id="A0A0E9WZY7"/>
<reference evidence="1" key="1">
    <citation type="submission" date="2014-11" db="EMBL/GenBank/DDBJ databases">
        <authorList>
            <person name="Amaro Gonzalez C."/>
        </authorList>
    </citation>
    <scope>NUCLEOTIDE SEQUENCE</scope>
</reference>
<accession>A0A0E9WZY7</accession>
<protein>
    <submittedName>
        <fullName evidence="1">Uncharacterized protein</fullName>
    </submittedName>
</protein>
<reference evidence="1" key="2">
    <citation type="journal article" date="2015" name="Fish Shellfish Immunol.">
        <title>Early steps in the European eel (Anguilla anguilla)-Vibrio vulnificus interaction in the gills: Role of the RtxA13 toxin.</title>
        <authorList>
            <person name="Callol A."/>
            <person name="Pajuelo D."/>
            <person name="Ebbesson L."/>
            <person name="Teles M."/>
            <person name="MacKenzie S."/>
            <person name="Amaro C."/>
        </authorList>
    </citation>
    <scope>NUCLEOTIDE SEQUENCE</scope>
</reference>
<evidence type="ECO:0000313" key="1">
    <source>
        <dbReference type="EMBL" id="JAH95205.1"/>
    </source>
</evidence>
<proteinExistence type="predicted"/>
<name>A0A0E9WZY7_ANGAN</name>
<organism evidence="1">
    <name type="scientific">Anguilla anguilla</name>
    <name type="common">European freshwater eel</name>
    <name type="synonym">Muraena anguilla</name>
    <dbReference type="NCBI Taxonomy" id="7936"/>
    <lineage>
        <taxon>Eukaryota</taxon>
        <taxon>Metazoa</taxon>
        <taxon>Chordata</taxon>
        <taxon>Craniata</taxon>
        <taxon>Vertebrata</taxon>
        <taxon>Euteleostomi</taxon>
        <taxon>Actinopterygii</taxon>
        <taxon>Neopterygii</taxon>
        <taxon>Teleostei</taxon>
        <taxon>Anguilliformes</taxon>
        <taxon>Anguillidae</taxon>
        <taxon>Anguilla</taxon>
    </lineage>
</organism>
<sequence>MCIPVSVCEYVCVCTNYCPSNFHSYFLLQTYILKRSHSVKKSHCYCFSLQMRNTACLVKHSLPRGNDFLFRKTLDCA</sequence>